<comment type="caution">
    <text evidence="1">The sequence shown here is derived from an EMBL/GenBank/DDBJ whole genome shotgun (WGS) entry which is preliminary data.</text>
</comment>
<organism evidence="1 2">
    <name type="scientific">Halobium palmae</name>
    <dbReference type="NCBI Taxonomy" id="1776492"/>
    <lineage>
        <taxon>Archaea</taxon>
        <taxon>Methanobacteriati</taxon>
        <taxon>Methanobacteriota</taxon>
        <taxon>Stenosarchaea group</taxon>
        <taxon>Halobacteria</taxon>
        <taxon>Halobacteriales</taxon>
        <taxon>Haloferacaceae</taxon>
        <taxon>Halobium</taxon>
    </lineage>
</organism>
<dbReference type="EMBL" id="JBHSWU010001108">
    <property type="protein sequence ID" value="MFC6726429.1"/>
    <property type="molecule type" value="Genomic_DNA"/>
</dbReference>
<name>A0ABD5S467_9EURY</name>
<protein>
    <submittedName>
        <fullName evidence="1">Aminoglycoside phosphotransferase</fullName>
    </submittedName>
</protein>
<dbReference type="Proteomes" id="UP001596328">
    <property type="component" value="Unassembled WGS sequence"/>
</dbReference>
<sequence>MAGYGPPDPLSRETIRSMVAAVRPDWTVRVVEPCERGSDVLYFLTVGADEGSREVVLKYCRFADASGFLTEPRVLSLVASETGVPVPEVEAVVDEH</sequence>
<accession>A0ABD5S467</accession>
<feature type="non-terminal residue" evidence="1">
    <location>
        <position position="96"/>
    </location>
</feature>
<evidence type="ECO:0000313" key="2">
    <source>
        <dbReference type="Proteomes" id="UP001596328"/>
    </source>
</evidence>
<keyword evidence="2" id="KW-1185">Reference proteome</keyword>
<proteinExistence type="predicted"/>
<dbReference type="AlphaFoldDB" id="A0ABD5S467"/>
<reference evidence="1 2" key="1">
    <citation type="journal article" date="2019" name="Int. J. Syst. Evol. Microbiol.">
        <title>The Global Catalogue of Microorganisms (GCM) 10K type strain sequencing project: providing services to taxonomists for standard genome sequencing and annotation.</title>
        <authorList>
            <consortium name="The Broad Institute Genomics Platform"/>
            <consortium name="The Broad Institute Genome Sequencing Center for Infectious Disease"/>
            <person name="Wu L."/>
            <person name="Ma J."/>
        </authorList>
    </citation>
    <scope>NUCLEOTIDE SEQUENCE [LARGE SCALE GENOMIC DNA]</scope>
    <source>
        <strain evidence="1 2">NBRC 111368</strain>
    </source>
</reference>
<evidence type="ECO:0000313" key="1">
    <source>
        <dbReference type="EMBL" id="MFC6726429.1"/>
    </source>
</evidence>
<gene>
    <name evidence="1" type="ORF">ACFQE1_19085</name>
</gene>